<dbReference type="Proteomes" id="UP001054945">
    <property type="component" value="Unassembled WGS sequence"/>
</dbReference>
<keyword evidence="2" id="KW-1185">Reference proteome</keyword>
<evidence type="ECO:0000313" key="1">
    <source>
        <dbReference type="EMBL" id="GIY24649.1"/>
    </source>
</evidence>
<gene>
    <name evidence="1" type="ORF">CEXT_587061</name>
</gene>
<reference evidence="1 2" key="1">
    <citation type="submission" date="2021-06" db="EMBL/GenBank/DDBJ databases">
        <title>Caerostris extrusa draft genome.</title>
        <authorList>
            <person name="Kono N."/>
            <person name="Arakawa K."/>
        </authorList>
    </citation>
    <scope>NUCLEOTIDE SEQUENCE [LARGE SCALE GENOMIC DNA]</scope>
</reference>
<evidence type="ECO:0000313" key="2">
    <source>
        <dbReference type="Proteomes" id="UP001054945"/>
    </source>
</evidence>
<comment type="caution">
    <text evidence="1">The sequence shown here is derived from an EMBL/GenBank/DDBJ whole genome shotgun (WGS) entry which is preliminary data.</text>
</comment>
<dbReference type="AlphaFoldDB" id="A0AAV4RST8"/>
<proteinExistence type="predicted"/>
<organism evidence="1 2">
    <name type="scientific">Caerostris extrusa</name>
    <name type="common">Bark spider</name>
    <name type="synonym">Caerostris bankana</name>
    <dbReference type="NCBI Taxonomy" id="172846"/>
    <lineage>
        <taxon>Eukaryota</taxon>
        <taxon>Metazoa</taxon>
        <taxon>Ecdysozoa</taxon>
        <taxon>Arthropoda</taxon>
        <taxon>Chelicerata</taxon>
        <taxon>Arachnida</taxon>
        <taxon>Araneae</taxon>
        <taxon>Araneomorphae</taxon>
        <taxon>Entelegynae</taxon>
        <taxon>Araneoidea</taxon>
        <taxon>Araneidae</taxon>
        <taxon>Caerostris</taxon>
    </lineage>
</organism>
<dbReference type="EMBL" id="BPLR01008435">
    <property type="protein sequence ID" value="GIY24649.1"/>
    <property type="molecule type" value="Genomic_DNA"/>
</dbReference>
<name>A0AAV4RST8_CAEEX</name>
<protein>
    <submittedName>
        <fullName evidence="1">Uncharacterized protein</fullName>
    </submittedName>
</protein>
<sequence length="133" mass="14870">MSQSLFPFFPLHFPSFPKAIATAVTFNSCAGSLYSLAQVTYDFLRSRSRFQSPIFSAANAGKWKWLHGTATVPDDVYSPNDINSTGSDFEEKNDRNIPDESFKQSHWSAARHLKKLANRVESVGFVFTLGSVK</sequence>
<accession>A0AAV4RST8</accession>